<gene>
    <name evidence="6" type="ORF">DH2020_024039</name>
</gene>
<name>A0ABR0W7P5_REHGL</name>
<evidence type="ECO:0000313" key="7">
    <source>
        <dbReference type="Proteomes" id="UP001318860"/>
    </source>
</evidence>
<dbReference type="EMBL" id="JABTTQ020000013">
    <property type="protein sequence ID" value="KAK6143691.1"/>
    <property type="molecule type" value="Genomic_DNA"/>
</dbReference>
<dbReference type="Pfam" id="PF26168">
    <property type="entry name" value="Glyco_transf_N"/>
    <property type="match status" value="1"/>
</dbReference>
<accession>A0ABR0W7P5</accession>
<dbReference type="SUPFAM" id="SSF53756">
    <property type="entry name" value="UDP-Glycosyltransferase/glycogen phosphorylase"/>
    <property type="match status" value="1"/>
</dbReference>
<dbReference type="InterPro" id="IPR035595">
    <property type="entry name" value="UDP_glycos_trans_CS"/>
</dbReference>
<dbReference type="PROSITE" id="PS00375">
    <property type="entry name" value="UDPGT"/>
    <property type="match status" value="1"/>
</dbReference>
<organism evidence="6 7">
    <name type="scientific">Rehmannia glutinosa</name>
    <name type="common">Chinese foxglove</name>
    <dbReference type="NCBI Taxonomy" id="99300"/>
    <lineage>
        <taxon>Eukaryota</taxon>
        <taxon>Viridiplantae</taxon>
        <taxon>Streptophyta</taxon>
        <taxon>Embryophyta</taxon>
        <taxon>Tracheophyta</taxon>
        <taxon>Spermatophyta</taxon>
        <taxon>Magnoliopsida</taxon>
        <taxon>eudicotyledons</taxon>
        <taxon>Gunneridae</taxon>
        <taxon>Pentapetalae</taxon>
        <taxon>asterids</taxon>
        <taxon>lamiids</taxon>
        <taxon>Lamiales</taxon>
        <taxon>Orobanchaceae</taxon>
        <taxon>Rehmannieae</taxon>
        <taxon>Rehmannia</taxon>
    </lineage>
</organism>
<reference evidence="6 7" key="1">
    <citation type="journal article" date="2021" name="Comput. Struct. Biotechnol. J.">
        <title>De novo genome assembly of the potent medicinal plant Rehmannia glutinosa using nanopore technology.</title>
        <authorList>
            <person name="Ma L."/>
            <person name="Dong C."/>
            <person name="Song C."/>
            <person name="Wang X."/>
            <person name="Zheng X."/>
            <person name="Niu Y."/>
            <person name="Chen S."/>
            <person name="Feng W."/>
        </authorList>
    </citation>
    <scope>NUCLEOTIDE SEQUENCE [LARGE SCALE GENOMIC DNA]</scope>
    <source>
        <strain evidence="6">DH-2019</strain>
    </source>
</reference>
<comment type="similarity">
    <text evidence="1 3">Belongs to the UDP-glycosyltransferase family.</text>
</comment>
<evidence type="ECO:0000256" key="2">
    <source>
        <dbReference type="ARBA" id="ARBA00022679"/>
    </source>
</evidence>
<comment type="caution">
    <text evidence="6">The sequence shown here is derived from an EMBL/GenBank/DDBJ whole genome shotgun (WGS) entry which is preliminary data.</text>
</comment>
<keyword evidence="3" id="KW-0328">Glycosyltransferase</keyword>
<dbReference type="Pfam" id="PF00201">
    <property type="entry name" value="UDPGT"/>
    <property type="match status" value="1"/>
</dbReference>
<feature type="domain" description="Glycosyltransferase N-terminal" evidence="5">
    <location>
        <begin position="15"/>
        <end position="166"/>
    </location>
</feature>
<proteinExistence type="inferred from homology"/>
<dbReference type="PANTHER" id="PTHR11926:SF1498">
    <property type="entry name" value="GLYCOSYLTRANSFERASE"/>
    <property type="match status" value="1"/>
</dbReference>
<keyword evidence="7" id="KW-1185">Reference proteome</keyword>
<dbReference type="CDD" id="cd03784">
    <property type="entry name" value="GT1_Gtf-like"/>
    <property type="match status" value="1"/>
</dbReference>
<evidence type="ECO:0000256" key="4">
    <source>
        <dbReference type="RuleBase" id="RU362057"/>
    </source>
</evidence>
<dbReference type="PANTHER" id="PTHR11926">
    <property type="entry name" value="GLUCOSYL/GLUCURONOSYL TRANSFERASES"/>
    <property type="match status" value="1"/>
</dbReference>
<dbReference type="Gene3D" id="3.40.50.2000">
    <property type="entry name" value="Glycogen Phosphorylase B"/>
    <property type="match status" value="2"/>
</dbReference>
<dbReference type="Proteomes" id="UP001318860">
    <property type="component" value="Unassembled WGS sequence"/>
</dbReference>
<evidence type="ECO:0000256" key="1">
    <source>
        <dbReference type="ARBA" id="ARBA00009995"/>
    </source>
</evidence>
<evidence type="ECO:0000256" key="3">
    <source>
        <dbReference type="RuleBase" id="RU003718"/>
    </source>
</evidence>
<dbReference type="InterPro" id="IPR002213">
    <property type="entry name" value="UDP_glucos_trans"/>
</dbReference>
<evidence type="ECO:0000313" key="6">
    <source>
        <dbReference type="EMBL" id="KAK6143691.1"/>
    </source>
</evidence>
<keyword evidence="2 3" id="KW-0808">Transferase</keyword>
<evidence type="ECO:0000259" key="5">
    <source>
        <dbReference type="Pfam" id="PF26168"/>
    </source>
</evidence>
<dbReference type="EC" id="2.4.1.-" evidence="4"/>
<sequence>MGSIAGNDENKPHAVCIPYPAQGHINPMLKLAKLLHHKGFHITFVNTEYNHRRLLKSLGPSALDGLPDFRFATIPDGLPPSDADSTQDILSLCASTTTTCLEPFCELLSEINRSGGPPPVSCIVSDVAMNFTLTAAERFGLPEVLFCTASACGLLGYTQYRRLREKGYIPLKDMSQVTNGYLETIIDWVPGMKDIQLKDFPSFIRTTDPKDFMFNFLIQLIDNIPRAKGLIINTFDALEHDVLVGLSTMFPRIYTIGPLHLMANYIHDERLNAISSSLWKEESECMKWLDQKEPQSVVYVNFGSITVVTAQQLTEFAWGLANSKKPFLWVIRPDIVVGESAMLPPEFLAETKDRSMMIGWCPQEQVLNHSAIGGFLTHSGWNSTLESIVGGVPVICWPFFAEQQTNCRFSCVEWGMGMEIDNNVKRDEMELLVREMMDGEKGKKMKEKALEWKKKAEDATAYEGSAYLNLDKLIKEVLLQ</sequence>
<protein>
    <recommendedName>
        <fullName evidence="4">Glycosyltransferase</fullName>
        <ecNumber evidence="4">2.4.1.-</ecNumber>
    </recommendedName>
</protein>
<dbReference type="InterPro" id="IPR058980">
    <property type="entry name" value="Glyco_transf_N"/>
</dbReference>